<dbReference type="GO" id="GO:0005886">
    <property type="term" value="C:plasma membrane"/>
    <property type="evidence" value="ECO:0007669"/>
    <property type="project" value="UniProtKB-SubCell"/>
</dbReference>
<feature type="domain" description="Tyrosine-protein kinase G-rich" evidence="8">
    <location>
        <begin position="323"/>
        <end position="396"/>
    </location>
</feature>
<evidence type="ECO:0000313" key="10">
    <source>
        <dbReference type="Proteomes" id="UP000748308"/>
    </source>
</evidence>
<dbReference type="AlphaFoldDB" id="A0A938BP39"/>
<dbReference type="InterPro" id="IPR050445">
    <property type="entry name" value="Bact_polysacc_biosynth/exp"/>
</dbReference>
<feature type="transmembrane region" description="Helical" evidence="6">
    <location>
        <begin position="378"/>
        <end position="399"/>
    </location>
</feature>
<dbReference type="Pfam" id="PF13807">
    <property type="entry name" value="GNVR"/>
    <property type="match status" value="1"/>
</dbReference>
<keyword evidence="4 6" id="KW-1133">Transmembrane helix</keyword>
<proteinExistence type="predicted"/>
<dbReference type="InterPro" id="IPR032807">
    <property type="entry name" value="GNVR"/>
</dbReference>
<name>A0A938BP39_UNCEI</name>
<keyword evidence="3 6" id="KW-0812">Transmembrane</keyword>
<keyword evidence="2" id="KW-1003">Cell membrane</keyword>
<evidence type="ECO:0000256" key="6">
    <source>
        <dbReference type="SAM" id="Phobius"/>
    </source>
</evidence>
<comment type="caution">
    <text evidence="9">The sequence shown here is derived from an EMBL/GenBank/DDBJ whole genome shotgun (WGS) entry which is preliminary data.</text>
</comment>
<organism evidence="9 10">
    <name type="scientific">Eiseniibacteriota bacterium</name>
    <dbReference type="NCBI Taxonomy" id="2212470"/>
    <lineage>
        <taxon>Bacteria</taxon>
        <taxon>Candidatus Eiseniibacteriota</taxon>
    </lineage>
</organism>
<dbReference type="GO" id="GO:0004713">
    <property type="term" value="F:protein tyrosine kinase activity"/>
    <property type="evidence" value="ECO:0007669"/>
    <property type="project" value="TreeGrafter"/>
</dbReference>
<dbReference type="EMBL" id="VGIY01000220">
    <property type="protein sequence ID" value="MBM3317928.1"/>
    <property type="molecule type" value="Genomic_DNA"/>
</dbReference>
<evidence type="ECO:0000256" key="5">
    <source>
        <dbReference type="ARBA" id="ARBA00023136"/>
    </source>
</evidence>
<accession>A0A938BP39</accession>
<feature type="transmembrane region" description="Helical" evidence="6">
    <location>
        <begin position="36"/>
        <end position="55"/>
    </location>
</feature>
<keyword evidence="5 6" id="KW-0472">Membrane</keyword>
<reference evidence="9" key="1">
    <citation type="submission" date="2019-03" db="EMBL/GenBank/DDBJ databases">
        <title>Lake Tanganyika Metagenome-Assembled Genomes (MAGs).</title>
        <authorList>
            <person name="Tran P."/>
        </authorList>
    </citation>
    <scope>NUCLEOTIDE SEQUENCE</scope>
    <source>
        <strain evidence="9">M_DeepCast_400m_m2_100</strain>
    </source>
</reference>
<dbReference type="InterPro" id="IPR003856">
    <property type="entry name" value="LPS_length_determ_N"/>
</dbReference>
<evidence type="ECO:0000256" key="2">
    <source>
        <dbReference type="ARBA" id="ARBA00022475"/>
    </source>
</evidence>
<protein>
    <recommendedName>
        <fullName evidence="11">Tyrosine kinase G-rich domain-containing protein</fullName>
    </recommendedName>
</protein>
<feature type="domain" description="Polysaccharide chain length determinant N-terminal" evidence="7">
    <location>
        <begin position="24"/>
        <end position="128"/>
    </location>
</feature>
<evidence type="ECO:0008006" key="11">
    <source>
        <dbReference type="Google" id="ProtNLM"/>
    </source>
</evidence>
<evidence type="ECO:0000256" key="4">
    <source>
        <dbReference type="ARBA" id="ARBA00022989"/>
    </source>
</evidence>
<evidence type="ECO:0000259" key="8">
    <source>
        <dbReference type="Pfam" id="PF13807"/>
    </source>
</evidence>
<evidence type="ECO:0000313" key="9">
    <source>
        <dbReference type="EMBL" id="MBM3317928.1"/>
    </source>
</evidence>
<evidence type="ECO:0000256" key="3">
    <source>
        <dbReference type="ARBA" id="ARBA00022692"/>
    </source>
</evidence>
<dbReference type="PANTHER" id="PTHR32309">
    <property type="entry name" value="TYROSINE-PROTEIN KINASE"/>
    <property type="match status" value="1"/>
</dbReference>
<dbReference type="PANTHER" id="PTHR32309:SF13">
    <property type="entry name" value="FERRIC ENTEROBACTIN TRANSPORT PROTEIN FEPE"/>
    <property type="match status" value="1"/>
</dbReference>
<gene>
    <name evidence="9" type="ORF">FJY75_08740</name>
</gene>
<comment type="subcellular location">
    <subcellularLocation>
        <location evidence="1">Cell membrane</location>
        <topology evidence="1">Multi-pass membrane protein</topology>
    </subcellularLocation>
</comment>
<dbReference type="Proteomes" id="UP000748308">
    <property type="component" value="Unassembled WGS sequence"/>
</dbReference>
<dbReference type="Pfam" id="PF02706">
    <property type="entry name" value="Wzz"/>
    <property type="match status" value="1"/>
</dbReference>
<evidence type="ECO:0000256" key="1">
    <source>
        <dbReference type="ARBA" id="ARBA00004651"/>
    </source>
</evidence>
<evidence type="ECO:0000259" key="7">
    <source>
        <dbReference type="Pfam" id="PF02706"/>
    </source>
</evidence>
<sequence>MRPENDPVANERPAGARPAPADRIDLFLRLLRWRRAILLNTLAVAAAAVIVSLLLPKWYRSTASLLPPEEETLALGGLSRGMSSALAAARGAGISIAGRMSLPMWATPSDLVAGILRSRRLQDQVIAEHDLVAVMRCKNLDRAREAFAERFKVRVGGEGIVRVGYLDREPERAAAVLGSALRALDEIQREARRSSAAGVRAFVAERLAGTSADLRAAEERLRAFEETHGLLVPEEQARALVAAVARVEGERLAALVERDALAAQVGAGHPEVVRLDAQVRALEAARAGLEGRSAGTAGVSAGPSGGSARGAIIDLGRLPELSMEFLRLYREVEIQQALYALLVEMHEQHRIQEVRDTPTIQLLDPPVVPLEKARPRRALIVVLATLIAFLAGVGAAAAADRWARLAEEDPERRRRLQRLLRGVGLGFLAGR</sequence>